<dbReference type="InterPro" id="IPR039421">
    <property type="entry name" value="Type_1_exporter"/>
</dbReference>
<keyword evidence="13" id="KW-1185">Reference proteome</keyword>
<evidence type="ECO:0000256" key="3">
    <source>
        <dbReference type="ARBA" id="ARBA00022475"/>
    </source>
</evidence>
<keyword evidence="4 9" id="KW-0812">Transmembrane</keyword>
<feature type="domain" description="ABC transporter" evidence="10">
    <location>
        <begin position="340"/>
        <end position="573"/>
    </location>
</feature>
<dbReference type="InterPro" id="IPR036640">
    <property type="entry name" value="ABC1_TM_sf"/>
</dbReference>
<dbReference type="Pfam" id="PF00664">
    <property type="entry name" value="ABC_membrane"/>
    <property type="match status" value="1"/>
</dbReference>
<evidence type="ECO:0000256" key="2">
    <source>
        <dbReference type="ARBA" id="ARBA00022448"/>
    </source>
</evidence>
<dbReference type="EMBL" id="FNZQ01000001">
    <property type="protein sequence ID" value="SEK31223.1"/>
    <property type="molecule type" value="Genomic_DNA"/>
</dbReference>
<keyword evidence="2" id="KW-0813">Transport</keyword>
<reference evidence="12 13" key="1">
    <citation type="submission" date="2016-10" db="EMBL/GenBank/DDBJ databases">
        <authorList>
            <person name="de Groot N.N."/>
        </authorList>
    </citation>
    <scope>NUCLEOTIDE SEQUENCE [LARGE SCALE GENOMIC DNA]</scope>
    <source>
        <strain evidence="12 13">DSM 14858</strain>
    </source>
</reference>
<dbReference type="GO" id="GO:0005886">
    <property type="term" value="C:plasma membrane"/>
    <property type="evidence" value="ECO:0007669"/>
    <property type="project" value="UniProtKB-SubCell"/>
</dbReference>
<dbReference type="PROSITE" id="PS50893">
    <property type="entry name" value="ABC_TRANSPORTER_2"/>
    <property type="match status" value="1"/>
</dbReference>
<dbReference type="GO" id="GO:0015421">
    <property type="term" value="F:ABC-type oligopeptide transporter activity"/>
    <property type="evidence" value="ECO:0007669"/>
    <property type="project" value="TreeGrafter"/>
</dbReference>
<dbReference type="Proteomes" id="UP000199283">
    <property type="component" value="Unassembled WGS sequence"/>
</dbReference>
<dbReference type="InterPro" id="IPR027417">
    <property type="entry name" value="P-loop_NTPase"/>
</dbReference>
<protein>
    <submittedName>
        <fullName evidence="12">ATP-binding cassette, subfamily B, MsbA</fullName>
    </submittedName>
</protein>
<dbReference type="PROSITE" id="PS00211">
    <property type="entry name" value="ABC_TRANSPORTER_1"/>
    <property type="match status" value="1"/>
</dbReference>
<evidence type="ECO:0000256" key="8">
    <source>
        <dbReference type="ARBA" id="ARBA00023136"/>
    </source>
</evidence>
<feature type="transmembrane region" description="Helical" evidence="9">
    <location>
        <begin position="20"/>
        <end position="44"/>
    </location>
</feature>
<dbReference type="Gene3D" id="3.40.50.300">
    <property type="entry name" value="P-loop containing nucleotide triphosphate hydrolases"/>
    <property type="match status" value="1"/>
</dbReference>
<evidence type="ECO:0000313" key="12">
    <source>
        <dbReference type="EMBL" id="SEK31223.1"/>
    </source>
</evidence>
<dbReference type="InterPro" id="IPR003439">
    <property type="entry name" value="ABC_transporter-like_ATP-bd"/>
</dbReference>
<keyword evidence="5" id="KW-0547">Nucleotide-binding</keyword>
<dbReference type="FunFam" id="3.40.50.300:FF:000221">
    <property type="entry name" value="Multidrug ABC transporter ATP-binding protein"/>
    <property type="match status" value="1"/>
</dbReference>
<evidence type="ECO:0000259" key="11">
    <source>
        <dbReference type="PROSITE" id="PS50929"/>
    </source>
</evidence>
<feature type="domain" description="ABC transmembrane type-1" evidence="11">
    <location>
        <begin position="24"/>
        <end position="306"/>
    </location>
</feature>
<evidence type="ECO:0000256" key="5">
    <source>
        <dbReference type="ARBA" id="ARBA00022741"/>
    </source>
</evidence>
<dbReference type="AlphaFoldDB" id="A0A1H7FYQ2"/>
<accession>A0A1H7FYQ2</accession>
<keyword evidence="6 12" id="KW-0067">ATP-binding</keyword>
<proteinExistence type="predicted"/>
<dbReference type="SUPFAM" id="SSF90123">
    <property type="entry name" value="ABC transporter transmembrane region"/>
    <property type="match status" value="1"/>
</dbReference>
<dbReference type="InterPro" id="IPR003593">
    <property type="entry name" value="AAA+_ATPase"/>
</dbReference>
<dbReference type="CDD" id="cd18552">
    <property type="entry name" value="ABC_6TM_MsbA_like"/>
    <property type="match status" value="1"/>
</dbReference>
<comment type="subcellular location">
    <subcellularLocation>
        <location evidence="1">Cell membrane</location>
        <topology evidence="1">Multi-pass membrane protein</topology>
    </subcellularLocation>
</comment>
<evidence type="ECO:0000256" key="9">
    <source>
        <dbReference type="SAM" id="Phobius"/>
    </source>
</evidence>
<sequence>MPSTVHPFVRLWRGYLRRHLWWILFGAFLMTVEGGTVGVLAWMLEPMFDLVFVEGRASAVVWVGAAILALFIVRGMAGVAQRVVMSRVAYLASSRIQQDLLSHVLRLDAAYFSRHSPGQLIERVQGDVQAIQTMWVQMITGVGRDAMALISLMIVAISVDPVWTAVAIVGAPLLIAPSLILQRYIRRKAFRLRDIAGRRTTRLDEIFHGITPIRLNAMESYQEERFRLATEDMVRAVIRTQAGQATVPALVDFAIGFGFFAVLLYGGPQIIAGEKTVGEFMSFFTAMSLAFQPMRRLANTAGAWQTMNASLERIYSLHDTVPTIIDPVTPAAARPETTEIVFDGVTLAYGDNPVLRGVDFTVPEGTTTALVGLSGAGKSTIFNVLTRMVDPESGVVTIGGHNIQDYALRDLRGLFSVVSQDTLLFDETLRENLLLGRGDLSESRLQDALKAAHVTEFVSELPAGLDTPAGPRGSNLSGGQRQRVAIARALLRDTPILLLDEATSALDTKSERLVQDALNHLSQRRTTLVIAHRLSTIREADQILVLDKGRVAERGTHDELLAQGGLYTQLHSMQFGTDQT</sequence>
<dbReference type="InterPro" id="IPR017871">
    <property type="entry name" value="ABC_transporter-like_CS"/>
</dbReference>
<dbReference type="GO" id="GO:0016887">
    <property type="term" value="F:ATP hydrolysis activity"/>
    <property type="evidence" value="ECO:0007669"/>
    <property type="project" value="InterPro"/>
</dbReference>
<dbReference type="Pfam" id="PF00005">
    <property type="entry name" value="ABC_tran"/>
    <property type="match status" value="1"/>
</dbReference>
<keyword evidence="8 9" id="KW-0472">Membrane</keyword>
<dbReference type="STRING" id="188906.SAMN04488526_0260"/>
<dbReference type="RefSeq" id="WP_245737465.1">
    <property type="nucleotide sequence ID" value="NZ_FNZQ01000001.1"/>
</dbReference>
<evidence type="ECO:0000256" key="4">
    <source>
        <dbReference type="ARBA" id="ARBA00022692"/>
    </source>
</evidence>
<feature type="transmembrane region" description="Helical" evidence="9">
    <location>
        <begin position="245"/>
        <end position="266"/>
    </location>
</feature>
<keyword evidence="3" id="KW-1003">Cell membrane</keyword>
<evidence type="ECO:0000256" key="6">
    <source>
        <dbReference type="ARBA" id="ARBA00022840"/>
    </source>
</evidence>
<feature type="transmembrane region" description="Helical" evidence="9">
    <location>
        <begin position="56"/>
        <end position="77"/>
    </location>
</feature>
<evidence type="ECO:0000313" key="13">
    <source>
        <dbReference type="Proteomes" id="UP000199283"/>
    </source>
</evidence>
<dbReference type="PANTHER" id="PTHR43394:SF1">
    <property type="entry name" value="ATP-BINDING CASSETTE SUB-FAMILY B MEMBER 10, MITOCHONDRIAL"/>
    <property type="match status" value="1"/>
</dbReference>
<feature type="transmembrane region" description="Helical" evidence="9">
    <location>
        <begin position="165"/>
        <end position="185"/>
    </location>
</feature>
<dbReference type="SUPFAM" id="SSF52540">
    <property type="entry name" value="P-loop containing nucleoside triphosphate hydrolases"/>
    <property type="match status" value="1"/>
</dbReference>
<dbReference type="Gene3D" id="1.20.1560.10">
    <property type="entry name" value="ABC transporter type 1, transmembrane domain"/>
    <property type="match status" value="1"/>
</dbReference>
<evidence type="ECO:0000256" key="1">
    <source>
        <dbReference type="ARBA" id="ARBA00004651"/>
    </source>
</evidence>
<feature type="transmembrane region" description="Helical" evidence="9">
    <location>
        <begin position="142"/>
        <end position="159"/>
    </location>
</feature>
<evidence type="ECO:0000256" key="7">
    <source>
        <dbReference type="ARBA" id="ARBA00022989"/>
    </source>
</evidence>
<evidence type="ECO:0000259" key="10">
    <source>
        <dbReference type="PROSITE" id="PS50893"/>
    </source>
</evidence>
<name>A0A1H7FYQ2_9RHOB</name>
<dbReference type="PROSITE" id="PS50929">
    <property type="entry name" value="ABC_TM1F"/>
    <property type="match status" value="1"/>
</dbReference>
<dbReference type="GO" id="GO:0005524">
    <property type="term" value="F:ATP binding"/>
    <property type="evidence" value="ECO:0007669"/>
    <property type="project" value="UniProtKB-KW"/>
</dbReference>
<keyword evidence="7 9" id="KW-1133">Transmembrane helix</keyword>
<gene>
    <name evidence="12" type="ORF">SAMN04488526_0260</name>
</gene>
<organism evidence="12 13">
    <name type="scientific">Jannaschia helgolandensis</name>
    <dbReference type="NCBI Taxonomy" id="188906"/>
    <lineage>
        <taxon>Bacteria</taxon>
        <taxon>Pseudomonadati</taxon>
        <taxon>Pseudomonadota</taxon>
        <taxon>Alphaproteobacteria</taxon>
        <taxon>Rhodobacterales</taxon>
        <taxon>Roseobacteraceae</taxon>
        <taxon>Jannaschia</taxon>
    </lineage>
</organism>
<dbReference type="InterPro" id="IPR011527">
    <property type="entry name" value="ABC1_TM_dom"/>
</dbReference>
<dbReference type="PANTHER" id="PTHR43394">
    <property type="entry name" value="ATP-DEPENDENT PERMEASE MDL1, MITOCHONDRIAL"/>
    <property type="match status" value="1"/>
</dbReference>
<dbReference type="SMART" id="SM00382">
    <property type="entry name" value="AAA"/>
    <property type="match status" value="1"/>
</dbReference>